<dbReference type="Proteomes" id="UP000030744">
    <property type="component" value="Unassembled WGS sequence"/>
</dbReference>
<dbReference type="GeneID" id="25381707"/>
<reference evidence="1" key="1">
    <citation type="submission" date="2013-10" db="EMBL/GenBank/DDBJ databases">
        <title>Genomic analysis of the causative agents of coccidiosis in chickens.</title>
        <authorList>
            <person name="Reid A.J."/>
            <person name="Blake D."/>
            <person name="Billington K."/>
            <person name="Browne H."/>
            <person name="Dunn M."/>
            <person name="Hung S."/>
            <person name="Kawahara F."/>
            <person name="Miranda-Saavedra D."/>
            <person name="Mourier T."/>
            <person name="Nagra H."/>
            <person name="Otto T.D."/>
            <person name="Rawlings N."/>
            <person name="Sanchez A."/>
            <person name="Sanders M."/>
            <person name="Subramaniam C."/>
            <person name="Tay Y."/>
            <person name="Dear P."/>
            <person name="Doerig C."/>
            <person name="Gruber A."/>
            <person name="Parkinson J."/>
            <person name="Shirley M."/>
            <person name="Wan K.L."/>
            <person name="Berriman M."/>
            <person name="Tomley F."/>
            <person name="Pain A."/>
        </authorList>
    </citation>
    <scope>NUCLEOTIDE SEQUENCE [LARGE SCALE GENOMIC DNA]</scope>
    <source>
        <strain evidence="1">Houghton</strain>
    </source>
</reference>
<accession>U6KG43</accession>
<dbReference type="EMBL" id="HG687982">
    <property type="protein sequence ID" value="CDJ35232.1"/>
    <property type="molecule type" value="Genomic_DNA"/>
</dbReference>
<dbReference type="AlphaFoldDB" id="U6KG43"/>
<reference evidence="1" key="2">
    <citation type="submission" date="2013-10" db="EMBL/GenBank/DDBJ databases">
        <authorList>
            <person name="Aslett M."/>
        </authorList>
    </citation>
    <scope>NUCLEOTIDE SEQUENCE [LARGE SCALE GENOMIC DNA]</scope>
    <source>
        <strain evidence="1">Houghton</strain>
    </source>
</reference>
<proteinExistence type="predicted"/>
<protein>
    <submittedName>
        <fullName evidence="1">Uncharacterized protein</fullName>
    </submittedName>
</protein>
<name>U6KG43_9EIME</name>
<keyword evidence="2" id="KW-1185">Reference proteome</keyword>
<sequence length="155" mass="17293">MGFFVFHPEAYPWQFFQAGWLLELPVCDLFSVVETGRCMAYDAEIDGSAIYVINASVMEQEVYILESVWSVSHGIEDLRADFLSLYERCKSGSMFDEEVGGRRSTVVATQRYAVNKSAKLKSVAALSESLRLSVSMRNWWKIFAAPGQKNGAAAG</sequence>
<evidence type="ECO:0000313" key="2">
    <source>
        <dbReference type="Proteomes" id="UP000030744"/>
    </source>
</evidence>
<evidence type="ECO:0000313" key="1">
    <source>
        <dbReference type="EMBL" id="CDJ35232.1"/>
    </source>
</evidence>
<organism evidence="1 2">
    <name type="scientific">Eimeria mitis</name>
    <dbReference type="NCBI Taxonomy" id="44415"/>
    <lineage>
        <taxon>Eukaryota</taxon>
        <taxon>Sar</taxon>
        <taxon>Alveolata</taxon>
        <taxon>Apicomplexa</taxon>
        <taxon>Conoidasida</taxon>
        <taxon>Coccidia</taxon>
        <taxon>Eucoccidiorida</taxon>
        <taxon>Eimeriorina</taxon>
        <taxon>Eimeriidae</taxon>
        <taxon>Eimeria</taxon>
    </lineage>
</organism>
<gene>
    <name evidence="1" type="ORF">EMH_0072020</name>
</gene>
<dbReference type="VEuPathDB" id="ToxoDB:EMH_0072020"/>
<dbReference type="RefSeq" id="XP_013357794.1">
    <property type="nucleotide sequence ID" value="XM_013502340.1"/>
</dbReference>